<dbReference type="InterPro" id="IPR012932">
    <property type="entry name" value="VKOR"/>
</dbReference>
<gene>
    <name evidence="12" type="ORF">JGU71_18195</name>
</gene>
<sequence>MPISLRPSMRPSAELAVVPVDTESASSTARLQRILTWVLIVGGGIGWISSFVLTVEKLRLAEDPEYVPSCSINPVLSCGSVMATPQAELFGFANSLLGVTGFAVVVTVGAARLAGAVFQRWFWLALQLGTTAGAVLVHWLIVQSLYRIDALCPYCMTVWAATIVIFWYVTLACLNHLRGTRGTRISALLVANHAVPLTIWVLAVLGLIAQRFWNYWSTLV</sequence>
<feature type="transmembrane region" description="Helical" evidence="10">
    <location>
        <begin position="34"/>
        <end position="55"/>
    </location>
</feature>
<keyword evidence="5 10" id="KW-1133">Transmembrane helix</keyword>
<feature type="transmembrane region" description="Helical" evidence="10">
    <location>
        <begin position="189"/>
        <end position="213"/>
    </location>
</feature>
<keyword evidence="9" id="KW-0676">Redox-active center</keyword>
<dbReference type="SMART" id="SM00756">
    <property type="entry name" value="VKc"/>
    <property type="match status" value="1"/>
</dbReference>
<evidence type="ECO:0000256" key="1">
    <source>
        <dbReference type="ARBA" id="ARBA00004141"/>
    </source>
</evidence>
<evidence type="ECO:0000256" key="8">
    <source>
        <dbReference type="ARBA" id="ARBA00023157"/>
    </source>
</evidence>
<feature type="transmembrane region" description="Helical" evidence="10">
    <location>
        <begin position="89"/>
        <end position="114"/>
    </location>
</feature>
<dbReference type="AlphaFoldDB" id="A0A934NSW0"/>
<dbReference type="Pfam" id="PF07884">
    <property type="entry name" value="VKOR"/>
    <property type="match status" value="1"/>
</dbReference>
<dbReference type="RefSeq" id="WP_199705675.1">
    <property type="nucleotide sequence ID" value="NZ_JAEMNV010000005.1"/>
</dbReference>
<dbReference type="CDD" id="cd12922">
    <property type="entry name" value="VKOR_5"/>
    <property type="match status" value="1"/>
</dbReference>
<accession>A0A934NSW0</accession>
<feature type="transmembrane region" description="Helical" evidence="10">
    <location>
        <begin position="156"/>
        <end position="177"/>
    </location>
</feature>
<evidence type="ECO:0000256" key="3">
    <source>
        <dbReference type="ARBA" id="ARBA00022692"/>
    </source>
</evidence>
<keyword evidence="7 10" id="KW-0472">Membrane</keyword>
<feature type="domain" description="Vitamin K epoxide reductase" evidence="11">
    <location>
        <begin position="32"/>
        <end position="173"/>
    </location>
</feature>
<comment type="similarity">
    <text evidence="2">Belongs to the VKOR family.</text>
</comment>
<feature type="transmembrane region" description="Helical" evidence="10">
    <location>
        <begin position="121"/>
        <end position="141"/>
    </location>
</feature>
<evidence type="ECO:0000313" key="12">
    <source>
        <dbReference type="EMBL" id="MBJ8340821.1"/>
    </source>
</evidence>
<comment type="caution">
    <text evidence="12">The sequence shown here is derived from an EMBL/GenBank/DDBJ whole genome shotgun (WGS) entry which is preliminary data.</text>
</comment>
<evidence type="ECO:0000256" key="2">
    <source>
        <dbReference type="ARBA" id="ARBA00006214"/>
    </source>
</evidence>
<organism evidence="12 13">
    <name type="scientific">Antrihabitans stalagmiti</name>
    <dbReference type="NCBI Taxonomy" id="2799499"/>
    <lineage>
        <taxon>Bacteria</taxon>
        <taxon>Bacillati</taxon>
        <taxon>Actinomycetota</taxon>
        <taxon>Actinomycetes</taxon>
        <taxon>Mycobacteriales</taxon>
        <taxon>Nocardiaceae</taxon>
        <taxon>Antrihabitans</taxon>
    </lineage>
</organism>
<keyword evidence="3 10" id="KW-0812">Transmembrane</keyword>
<evidence type="ECO:0000256" key="7">
    <source>
        <dbReference type="ARBA" id="ARBA00023136"/>
    </source>
</evidence>
<keyword evidence="13" id="KW-1185">Reference proteome</keyword>
<keyword evidence="6" id="KW-0560">Oxidoreductase</keyword>
<evidence type="ECO:0000256" key="4">
    <source>
        <dbReference type="ARBA" id="ARBA00022719"/>
    </source>
</evidence>
<evidence type="ECO:0000256" key="10">
    <source>
        <dbReference type="SAM" id="Phobius"/>
    </source>
</evidence>
<protein>
    <submittedName>
        <fullName evidence="12">Vitamin K epoxide reductase family protein</fullName>
    </submittedName>
</protein>
<dbReference type="InterPro" id="IPR038354">
    <property type="entry name" value="VKOR_sf"/>
</dbReference>
<evidence type="ECO:0000259" key="11">
    <source>
        <dbReference type="SMART" id="SM00756"/>
    </source>
</evidence>
<dbReference type="GO" id="GO:0048038">
    <property type="term" value="F:quinone binding"/>
    <property type="evidence" value="ECO:0007669"/>
    <property type="project" value="UniProtKB-KW"/>
</dbReference>
<dbReference type="EMBL" id="JAEMNV010000005">
    <property type="protein sequence ID" value="MBJ8340821.1"/>
    <property type="molecule type" value="Genomic_DNA"/>
</dbReference>
<evidence type="ECO:0000256" key="5">
    <source>
        <dbReference type="ARBA" id="ARBA00022989"/>
    </source>
</evidence>
<dbReference type="GO" id="GO:0016020">
    <property type="term" value="C:membrane"/>
    <property type="evidence" value="ECO:0007669"/>
    <property type="project" value="UniProtKB-SubCell"/>
</dbReference>
<dbReference type="Gene3D" id="1.20.1440.130">
    <property type="entry name" value="VKOR domain"/>
    <property type="match status" value="1"/>
</dbReference>
<evidence type="ECO:0000256" key="6">
    <source>
        <dbReference type="ARBA" id="ARBA00023002"/>
    </source>
</evidence>
<dbReference type="GO" id="GO:0016491">
    <property type="term" value="F:oxidoreductase activity"/>
    <property type="evidence" value="ECO:0007669"/>
    <property type="project" value="UniProtKB-KW"/>
</dbReference>
<name>A0A934NSW0_9NOCA</name>
<comment type="subcellular location">
    <subcellularLocation>
        <location evidence="1">Membrane</location>
        <topology evidence="1">Multi-pass membrane protein</topology>
    </subcellularLocation>
</comment>
<dbReference type="InterPro" id="IPR041714">
    <property type="entry name" value="VKOR_Actinobacteria"/>
</dbReference>
<keyword evidence="4" id="KW-0874">Quinone</keyword>
<evidence type="ECO:0000313" key="13">
    <source>
        <dbReference type="Proteomes" id="UP000655868"/>
    </source>
</evidence>
<reference evidence="12" key="1">
    <citation type="submission" date="2020-12" db="EMBL/GenBank/DDBJ databases">
        <title>Antrihabitans popcorni sp. nov. and Antrihabitans auranticaus sp. nov., isolated from a larva cave.</title>
        <authorList>
            <person name="Lee S.D."/>
            <person name="Kim I.S."/>
        </authorList>
    </citation>
    <scope>NUCLEOTIDE SEQUENCE</scope>
    <source>
        <strain evidence="12">YC3-6</strain>
    </source>
</reference>
<dbReference type="Proteomes" id="UP000655868">
    <property type="component" value="Unassembled WGS sequence"/>
</dbReference>
<proteinExistence type="inferred from homology"/>
<evidence type="ECO:0000256" key="9">
    <source>
        <dbReference type="ARBA" id="ARBA00023284"/>
    </source>
</evidence>
<keyword evidence="8" id="KW-1015">Disulfide bond</keyword>